<sequence>MAYNELKIKNIYFYFYMVVPLLCPIVYFLTTDAQIAIIVFFVTALICAELDLKEIANVHRASVPKFVNPAISVLFFPPLYVYSRSQFAGVKSSNRWGWFLVYIAIALSCIPAVGALAYSKELKVDACELTTSILKDKGSNVTCLVVEDVKEITDKHYRAKAVLSNGMGMPIVIEERDDGYIYVTLTPLSDLFDLFD</sequence>
<dbReference type="RefSeq" id="WP_000323890.1">
    <property type="nucleotide sequence ID" value="NZ_JALMOW010000005.1"/>
</dbReference>
<accession>A0A2X7F652</accession>
<keyword evidence="1" id="KW-1133">Transmembrane helix</keyword>
<keyword evidence="1" id="KW-0472">Membrane</keyword>
<keyword evidence="1" id="KW-0812">Transmembrane</keyword>
<name>A0A2X7F652_ECOLX</name>
<gene>
    <name evidence="2" type="ORF">SAMEA3752557_04343</name>
</gene>
<dbReference type="Proteomes" id="UP000250671">
    <property type="component" value="Unassembled WGS sequence"/>
</dbReference>
<dbReference type="AlphaFoldDB" id="A0A2X7F652"/>
<feature type="transmembrane region" description="Helical" evidence="1">
    <location>
        <begin position="95"/>
        <end position="118"/>
    </location>
</feature>
<reference evidence="2 3" key="1">
    <citation type="submission" date="2018-06" db="EMBL/GenBank/DDBJ databases">
        <authorList>
            <consortium name="Pathogen Informatics"/>
            <person name="Doyle S."/>
        </authorList>
    </citation>
    <scope>NUCLEOTIDE SEQUENCE [LARGE SCALE GENOMIC DNA]</scope>
    <source>
        <strain evidence="2 3">VREC0535</strain>
    </source>
</reference>
<evidence type="ECO:0000313" key="3">
    <source>
        <dbReference type="Proteomes" id="UP000250671"/>
    </source>
</evidence>
<feature type="transmembrane region" description="Helical" evidence="1">
    <location>
        <begin position="12"/>
        <end position="29"/>
    </location>
</feature>
<protein>
    <submittedName>
        <fullName evidence="2">Uncharacterized protein</fullName>
    </submittedName>
</protein>
<organism evidence="2 3">
    <name type="scientific">Escherichia coli</name>
    <dbReference type="NCBI Taxonomy" id="562"/>
    <lineage>
        <taxon>Bacteria</taxon>
        <taxon>Pseudomonadati</taxon>
        <taxon>Pseudomonadota</taxon>
        <taxon>Gammaproteobacteria</taxon>
        <taxon>Enterobacterales</taxon>
        <taxon>Enterobacteriaceae</taxon>
        <taxon>Escherichia</taxon>
    </lineage>
</organism>
<evidence type="ECO:0000313" key="2">
    <source>
        <dbReference type="EMBL" id="SQP85711.1"/>
    </source>
</evidence>
<dbReference type="EMBL" id="UCZA01000030">
    <property type="protein sequence ID" value="SQP85711.1"/>
    <property type="molecule type" value="Genomic_DNA"/>
</dbReference>
<proteinExistence type="predicted"/>
<evidence type="ECO:0000256" key="1">
    <source>
        <dbReference type="SAM" id="Phobius"/>
    </source>
</evidence>
<feature type="transmembrane region" description="Helical" evidence="1">
    <location>
        <begin position="35"/>
        <end position="52"/>
    </location>
</feature>
<feature type="transmembrane region" description="Helical" evidence="1">
    <location>
        <begin position="64"/>
        <end position="83"/>
    </location>
</feature>